<accession>A0ABQ3IB82</accession>
<dbReference type="Pfam" id="PF09339">
    <property type="entry name" value="HTH_IclR"/>
    <property type="match status" value="1"/>
</dbReference>
<dbReference type="InterPro" id="IPR036388">
    <property type="entry name" value="WH-like_DNA-bd_sf"/>
</dbReference>
<dbReference type="InterPro" id="IPR014757">
    <property type="entry name" value="Tscrpt_reg_IclR_C"/>
</dbReference>
<dbReference type="InterPro" id="IPR029016">
    <property type="entry name" value="GAF-like_dom_sf"/>
</dbReference>
<evidence type="ECO:0000259" key="5">
    <source>
        <dbReference type="PROSITE" id="PS51078"/>
    </source>
</evidence>
<keyword evidence="1" id="KW-0805">Transcription regulation</keyword>
<proteinExistence type="predicted"/>
<evidence type="ECO:0000256" key="1">
    <source>
        <dbReference type="ARBA" id="ARBA00023015"/>
    </source>
</evidence>
<dbReference type="Proteomes" id="UP000605897">
    <property type="component" value="Unassembled WGS sequence"/>
</dbReference>
<dbReference type="InterPro" id="IPR036390">
    <property type="entry name" value="WH_DNA-bd_sf"/>
</dbReference>
<dbReference type="PANTHER" id="PTHR30136:SF39">
    <property type="entry name" value="TRANSCRIPTIONAL REGULATORY PROTEIN"/>
    <property type="match status" value="1"/>
</dbReference>
<protein>
    <submittedName>
        <fullName evidence="6">IclR family transcriptional regulator</fullName>
    </submittedName>
</protein>
<dbReference type="InterPro" id="IPR050707">
    <property type="entry name" value="HTH_MetabolicPath_Reg"/>
</dbReference>
<evidence type="ECO:0000256" key="3">
    <source>
        <dbReference type="ARBA" id="ARBA00023163"/>
    </source>
</evidence>
<evidence type="ECO:0000313" key="6">
    <source>
        <dbReference type="EMBL" id="GHE77724.1"/>
    </source>
</evidence>
<dbReference type="PROSITE" id="PS51077">
    <property type="entry name" value="HTH_ICLR"/>
    <property type="match status" value="1"/>
</dbReference>
<feature type="domain" description="IclR-ED" evidence="5">
    <location>
        <begin position="87"/>
        <end position="268"/>
    </location>
</feature>
<dbReference type="InterPro" id="IPR005471">
    <property type="entry name" value="Tscrpt_reg_IclR_N"/>
</dbReference>
<gene>
    <name evidence="6" type="ORF">GCM10017786_04050</name>
</gene>
<dbReference type="SUPFAM" id="SSF46785">
    <property type="entry name" value="Winged helix' DNA-binding domain"/>
    <property type="match status" value="1"/>
</dbReference>
<comment type="caution">
    <text evidence="6">The sequence shown here is derived from an EMBL/GenBank/DDBJ whole genome shotgun (WGS) entry which is preliminary data.</text>
</comment>
<dbReference type="Gene3D" id="3.30.450.40">
    <property type="match status" value="1"/>
</dbReference>
<dbReference type="Gene3D" id="1.10.10.10">
    <property type="entry name" value="Winged helix-like DNA-binding domain superfamily/Winged helix DNA-binding domain"/>
    <property type="match status" value="1"/>
</dbReference>
<evidence type="ECO:0000256" key="2">
    <source>
        <dbReference type="ARBA" id="ARBA00023125"/>
    </source>
</evidence>
<sequence>MLVPYFLPMSTADERRADGEGGQRPLLVLGKIVDILDAFTLHQPSLTLRELQQKTGLPQSTVQRLVTNLVSHGFLDRAGDGFRLGVRMAYWGAAAGKDLDVLSAVNPVLKDLRDATGETACFFRAEGHHRVCIAVAQTRHALRREMSVGRIAPITVGSSGRVLLAWSPGLAEEVLREDLPQLTESTVTDRDELRRLIKQTAADGYAITVGERVDGASGLAAPVFDSAADLVGALMISGPTMRMPYEKCLEWVDVLVEHAERITRALGGRFPA</sequence>
<reference evidence="7" key="1">
    <citation type="journal article" date="2019" name="Int. J. Syst. Evol. Microbiol.">
        <title>The Global Catalogue of Microorganisms (GCM) 10K type strain sequencing project: providing services to taxonomists for standard genome sequencing and annotation.</title>
        <authorList>
            <consortium name="The Broad Institute Genomics Platform"/>
            <consortium name="The Broad Institute Genome Sequencing Center for Infectious Disease"/>
            <person name="Wu L."/>
            <person name="Ma J."/>
        </authorList>
    </citation>
    <scope>NUCLEOTIDE SEQUENCE [LARGE SCALE GENOMIC DNA]</scope>
    <source>
        <strain evidence="7">CGMCC 4.7677</strain>
    </source>
</reference>
<dbReference type="SUPFAM" id="SSF55781">
    <property type="entry name" value="GAF domain-like"/>
    <property type="match status" value="1"/>
</dbReference>
<name>A0ABQ3IB82_9PSEU</name>
<keyword evidence="7" id="KW-1185">Reference proteome</keyword>
<keyword evidence="2" id="KW-0238">DNA-binding</keyword>
<dbReference type="PANTHER" id="PTHR30136">
    <property type="entry name" value="HELIX-TURN-HELIX TRANSCRIPTIONAL REGULATOR, ICLR FAMILY"/>
    <property type="match status" value="1"/>
</dbReference>
<feature type="domain" description="HTH iclR-type" evidence="4">
    <location>
        <begin position="26"/>
        <end position="86"/>
    </location>
</feature>
<dbReference type="PROSITE" id="PS51078">
    <property type="entry name" value="ICLR_ED"/>
    <property type="match status" value="1"/>
</dbReference>
<organism evidence="6 7">
    <name type="scientific">Amycolatopsis deserti</name>
    <dbReference type="NCBI Taxonomy" id="185696"/>
    <lineage>
        <taxon>Bacteria</taxon>
        <taxon>Bacillati</taxon>
        <taxon>Actinomycetota</taxon>
        <taxon>Actinomycetes</taxon>
        <taxon>Pseudonocardiales</taxon>
        <taxon>Pseudonocardiaceae</taxon>
        <taxon>Amycolatopsis</taxon>
    </lineage>
</organism>
<evidence type="ECO:0000313" key="7">
    <source>
        <dbReference type="Proteomes" id="UP000605897"/>
    </source>
</evidence>
<evidence type="ECO:0000259" key="4">
    <source>
        <dbReference type="PROSITE" id="PS51077"/>
    </source>
</evidence>
<keyword evidence="3" id="KW-0804">Transcription</keyword>
<dbReference type="SMART" id="SM00346">
    <property type="entry name" value="HTH_ICLR"/>
    <property type="match status" value="1"/>
</dbReference>
<dbReference type="Pfam" id="PF01614">
    <property type="entry name" value="IclR_C"/>
    <property type="match status" value="1"/>
</dbReference>
<dbReference type="EMBL" id="BNAU01000001">
    <property type="protein sequence ID" value="GHE77724.1"/>
    <property type="molecule type" value="Genomic_DNA"/>
</dbReference>